<evidence type="ECO:0000256" key="1">
    <source>
        <dbReference type="SAM" id="Coils"/>
    </source>
</evidence>
<keyword evidence="1" id="KW-0175">Coiled coil</keyword>
<dbReference type="EMBL" id="CAMPGE010005899">
    <property type="protein sequence ID" value="CAI2364740.1"/>
    <property type="molecule type" value="Genomic_DNA"/>
</dbReference>
<dbReference type="AlphaFoldDB" id="A0AAD1XBT0"/>
<proteinExistence type="predicted"/>
<dbReference type="Proteomes" id="UP001295684">
    <property type="component" value="Unassembled WGS sequence"/>
</dbReference>
<reference evidence="2" key="1">
    <citation type="submission" date="2023-07" db="EMBL/GenBank/DDBJ databases">
        <authorList>
            <consortium name="AG Swart"/>
            <person name="Singh M."/>
            <person name="Singh A."/>
            <person name="Seah K."/>
            <person name="Emmerich C."/>
        </authorList>
    </citation>
    <scope>NUCLEOTIDE SEQUENCE</scope>
    <source>
        <strain evidence="2">DP1</strain>
    </source>
</reference>
<accession>A0AAD1XBT0</accession>
<protein>
    <submittedName>
        <fullName evidence="2">Uncharacterized protein</fullName>
    </submittedName>
</protein>
<evidence type="ECO:0000313" key="2">
    <source>
        <dbReference type="EMBL" id="CAI2364740.1"/>
    </source>
</evidence>
<name>A0AAD1XBT0_EUPCR</name>
<organism evidence="2 3">
    <name type="scientific">Euplotes crassus</name>
    <dbReference type="NCBI Taxonomy" id="5936"/>
    <lineage>
        <taxon>Eukaryota</taxon>
        <taxon>Sar</taxon>
        <taxon>Alveolata</taxon>
        <taxon>Ciliophora</taxon>
        <taxon>Intramacronucleata</taxon>
        <taxon>Spirotrichea</taxon>
        <taxon>Hypotrichia</taxon>
        <taxon>Euplotida</taxon>
        <taxon>Euplotidae</taxon>
        <taxon>Moneuplotes</taxon>
    </lineage>
</organism>
<sequence>MNSEVDHLSLSSLDEEFYKELDNEIIEMEHGKEKLKIVQKFSLNSPTIKKNEGSLYREKQLIDHIISLKDTIKKLKQDNHTLRDKMKNIKRQNKDIIEKYKKDVNFEMELDFKDKNTSLHEMFIKEHQKVLDQFNTKRDEIIRKNKAIKKLVNILVSQETSLSEAYINANTAIGETISTFRSQALPKKKGLQEKIQIDLTTQTHRFIRDVEVNVDIPGLNKATAYGEDCSQALKYMEFEFDTLKHLSETLMDDFSTATFQKKSLQKKFREMKCDYEAQIKEKNAKIKALKKQVRDILIAKEKEFRNLKKCVNSEFDIKDIIIQRHQEYSKILMKELVFSKNIIKNPKLLSTASNFLNYQAENLGERVKKLPEKYRYPAELNRKARSPEGRVVPLKLNKIKRSVNFFSISPRSRNQNSSAGTSTTNLQVRSYRENKQPMMNFRPPNFTARKLMK</sequence>
<keyword evidence="3" id="KW-1185">Reference proteome</keyword>
<evidence type="ECO:0000313" key="3">
    <source>
        <dbReference type="Proteomes" id="UP001295684"/>
    </source>
</evidence>
<comment type="caution">
    <text evidence="2">The sequence shown here is derived from an EMBL/GenBank/DDBJ whole genome shotgun (WGS) entry which is preliminary data.</text>
</comment>
<feature type="coiled-coil region" evidence="1">
    <location>
        <begin position="261"/>
        <end position="299"/>
    </location>
</feature>
<feature type="coiled-coil region" evidence="1">
    <location>
        <begin position="65"/>
        <end position="99"/>
    </location>
</feature>
<gene>
    <name evidence="2" type="ORF">ECRASSUSDP1_LOCUS6086</name>
</gene>